<evidence type="ECO:0000313" key="3">
    <source>
        <dbReference type="EMBL" id="KZX13719.1"/>
    </source>
</evidence>
<reference evidence="4" key="1">
    <citation type="journal article" date="2016" name="Genome Announc.">
        <title>Draft Genome Sequences of Methanobrevibacter curvatus DSM11111, Methanobrevibacter cuticularis DSM11139, Methanobrevibacter filiformis DSM11501, and Methanobrevibacter oralis DSM7256.</title>
        <authorList>
            <person name="Poehlein A."/>
            <person name="Seedorf H."/>
        </authorList>
    </citation>
    <scope>NUCLEOTIDE SEQUENCE [LARGE SCALE GENOMIC DNA]</scope>
    <source>
        <strain evidence="4">DSM 7256 / JCM 30027 / ZR</strain>
    </source>
</reference>
<keyword evidence="1 3" id="KW-0489">Methyltransferase</keyword>
<dbReference type="AlphaFoldDB" id="A0A166BRD2"/>
<dbReference type="SUPFAM" id="SSF53335">
    <property type="entry name" value="S-adenosyl-L-methionine-dependent methyltransferases"/>
    <property type="match status" value="1"/>
</dbReference>
<dbReference type="PIRSF" id="PIRSF028177">
    <property type="entry name" value="Polyketide_synth_Omtfrase_TcmP"/>
    <property type="match status" value="1"/>
</dbReference>
<evidence type="ECO:0000256" key="1">
    <source>
        <dbReference type="ARBA" id="ARBA00022603"/>
    </source>
</evidence>
<protein>
    <submittedName>
        <fullName evidence="3">Leucine carboxyl methyltransferase</fullName>
    </submittedName>
</protein>
<dbReference type="RefSeq" id="WP_042692401.1">
    <property type="nucleotide sequence ID" value="NZ_CABMAB010000008.1"/>
</dbReference>
<dbReference type="InterPro" id="IPR016874">
    <property type="entry name" value="TcmP-like"/>
</dbReference>
<evidence type="ECO:0000256" key="2">
    <source>
        <dbReference type="ARBA" id="ARBA00022679"/>
    </source>
</evidence>
<dbReference type="PANTHER" id="PTHR43619:SF2">
    <property type="entry name" value="S-ADENOSYL-L-METHIONINE-DEPENDENT METHYLTRANSFERASES SUPERFAMILY PROTEIN"/>
    <property type="match status" value="1"/>
</dbReference>
<dbReference type="OrthoDB" id="147511at2157"/>
<evidence type="ECO:0000313" key="4">
    <source>
        <dbReference type="Proteomes" id="UP000077428"/>
    </source>
</evidence>
<gene>
    <name evidence="3" type="ORF">MBORA_04250</name>
</gene>
<dbReference type="GO" id="GO:0032259">
    <property type="term" value="P:methylation"/>
    <property type="evidence" value="ECO:0007669"/>
    <property type="project" value="UniProtKB-KW"/>
</dbReference>
<dbReference type="Proteomes" id="UP000077428">
    <property type="component" value="Unassembled WGS sequence"/>
</dbReference>
<comment type="caution">
    <text evidence="3">The sequence shown here is derived from an EMBL/GenBank/DDBJ whole genome shotgun (WGS) entry which is preliminary data.</text>
</comment>
<dbReference type="PATRIC" id="fig|66851.6.peg.487"/>
<dbReference type="Gene3D" id="3.40.50.150">
    <property type="entry name" value="Vaccinia Virus protein VP39"/>
    <property type="match status" value="1"/>
</dbReference>
<dbReference type="Pfam" id="PF04072">
    <property type="entry name" value="LCM"/>
    <property type="match status" value="1"/>
</dbReference>
<accession>A0A166BRD2</accession>
<dbReference type="PANTHER" id="PTHR43619">
    <property type="entry name" value="S-ADENOSYL-L-METHIONINE-DEPENDENT METHYLTRANSFERASE YKTD-RELATED"/>
    <property type="match status" value="1"/>
</dbReference>
<dbReference type="EMBL" id="LWMU01000047">
    <property type="protein sequence ID" value="KZX13719.1"/>
    <property type="molecule type" value="Genomic_DNA"/>
</dbReference>
<dbReference type="InterPro" id="IPR007213">
    <property type="entry name" value="Ppm1/Ppm2/Tcmp"/>
</dbReference>
<dbReference type="GO" id="GO:0008168">
    <property type="term" value="F:methyltransferase activity"/>
    <property type="evidence" value="ECO:0007669"/>
    <property type="project" value="UniProtKB-KW"/>
</dbReference>
<dbReference type="InterPro" id="IPR029063">
    <property type="entry name" value="SAM-dependent_MTases_sf"/>
</dbReference>
<proteinExistence type="predicted"/>
<keyword evidence="4" id="KW-1185">Reference proteome</keyword>
<organism evidence="3 4">
    <name type="scientific">Methanobrevibacter oralis</name>
    <dbReference type="NCBI Taxonomy" id="66851"/>
    <lineage>
        <taxon>Archaea</taxon>
        <taxon>Methanobacteriati</taxon>
        <taxon>Methanobacteriota</taxon>
        <taxon>Methanomada group</taxon>
        <taxon>Methanobacteria</taxon>
        <taxon>Methanobacteriales</taxon>
        <taxon>Methanobacteriaceae</taxon>
        <taxon>Methanobrevibacter</taxon>
    </lineage>
</organism>
<name>A0A166BRD2_METOA</name>
<sequence>MSKFNKVSKTLFVPMMGRIYSSENYPNILYDKTALKLKPKLPNINKKQSEYTFMASAVRSMNIDRYVKDYLKRNTNGIIIELGCGLETTYNRCYDGKTKWYELDLPEVIEYRVELLPQHENQTLIKGSILEDDWLENFDLNTPVLFIAGGLFHYFSHDEVIKSFKILQNFKNAELVFDTLNKWGIRGIKRYMKELGHDEATMYFYVDNGEKLAKKIGATLLREEKYYKHTNKKGMQFMTKSSMIISDLLNMVKMIHLKL</sequence>
<keyword evidence="2" id="KW-0808">Transferase</keyword>